<sequence length="69" mass="8320">MRVLIGGMIFMIKNVQFLDNEVCLYPLDTPFLFEVPYDDKHDQHFICEELLTRGYLAIDWLDEVKKEYF</sequence>
<dbReference type="STRING" id="1122142.SAMN02910414_01496"/>
<keyword evidence="2" id="KW-1185">Reference proteome</keyword>
<proteinExistence type="predicted"/>
<gene>
    <name evidence="1" type="ORF">SAMN02910414_01496</name>
</gene>
<name>A0A1H3JMC5_9FIRM</name>
<protein>
    <submittedName>
        <fullName evidence="1">Uncharacterized protein</fullName>
    </submittedName>
</protein>
<dbReference type="OrthoDB" id="2052924at2"/>
<dbReference type="EMBL" id="FNPG01000017">
    <property type="protein sequence ID" value="SDY41047.1"/>
    <property type="molecule type" value="Genomic_DNA"/>
</dbReference>
<accession>A0A1H3JMC5</accession>
<evidence type="ECO:0000313" key="1">
    <source>
        <dbReference type="EMBL" id="SDY41047.1"/>
    </source>
</evidence>
<dbReference type="Proteomes" id="UP000183918">
    <property type="component" value="Unassembled WGS sequence"/>
</dbReference>
<evidence type="ECO:0000313" key="2">
    <source>
        <dbReference type="Proteomes" id="UP000183918"/>
    </source>
</evidence>
<reference evidence="1 2" key="1">
    <citation type="submission" date="2016-10" db="EMBL/GenBank/DDBJ databases">
        <authorList>
            <person name="de Groot N.N."/>
        </authorList>
    </citation>
    <scope>NUCLEOTIDE SEQUENCE [LARGE SCALE GENOMIC DNA]</scope>
    <source>
        <strain evidence="1 2">DSM 14045</strain>
    </source>
</reference>
<dbReference type="RefSeq" id="WP_074717621.1">
    <property type="nucleotide sequence ID" value="NZ_FNPG01000017.1"/>
</dbReference>
<organism evidence="1 2">
    <name type="scientific">Lachnobacterium bovis DSM 14045</name>
    <dbReference type="NCBI Taxonomy" id="1122142"/>
    <lineage>
        <taxon>Bacteria</taxon>
        <taxon>Bacillati</taxon>
        <taxon>Bacillota</taxon>
        <taxon>Clostridia</taxon>
        <taxon>Lachnospirales</taxon>
        <taxon>Lachnospiraceae</taxon>
        <taxon>Lachnobacterium</taxon>
    </lineage>
</organism>
<dbReference type="AlphaFoldDB" id="A0A1H3JMC5"/>